<dbReference type="Pfam" id="PF01297">
    <property type="entry name" value="ZnuA"/>
    <property type="match status" value="1"/>
</dbReference>
<dbReference type="InterPro" id="IPR006127">
    <property type="entry name" value="ZnuA-like"/>
</dbReference>
<dbReference type="GO" id="GO:0046872">
    <property type="term" value="F:metal ion binding"/>
    <property type="evidence" value="ECO:0007669"/>
    <property type="project" value="InterPro"/>
</dbReference>
<dbReference type="KEGG" id="tcd:AAIA72_02520"/>
<protein>
    <recommendedName>
        <fullName evidence="2">High-affinity zinc uptake system protein ZnuA</fullName>
    </recommendedName>
</protein>
<comment type="similarity">
    <text evidence="1">Belongs to the bacterial solute-binding protein 9 family.</text>
</comment>
<keyword evidence="4" id="KW-0732">Signal</keyword>
<gene>
    <name evidence="6" type="ORF">AAIA72_02520</name>
</gene>
<evidence type="ECO:0000256" key="2">
    <source>
        <dbReference type="ARBA" id="ARBA00015915"/>
    </source>
</evidence>
<dbReference type="InterPro" id="IPR050492">
    <property type="entry name" value="Bact_metal-bind_prot9"/>
</dbReference>
<dbReference type="PANTHER" id="PTHR42953:SF3">
    <property type="entry name" value="HIGH-AFFINITY ZINC UPTAKE SYSTEM PROTEIN ZNUA"/>
    <property type="match status" value="1"/>
</dbReference>
<reference evidence="6" key="1">
    <citation type="submission" date="2024-05" db="EMBL/GenBank/DDBJ databases">
        <title>Genome sequencing of novel strain.</title>
        <authorList>
            <person name="Ganbat D."/>
            <person name="Ganbat S."/>
            <person name="Lee S.-J."/>
        </authorList>
    </citation>
    <scope>NUCLEOTIDE SEQUENCE</scope>
    <source>
        <strain evidence="6">SMD15-11</strain>
    </source>
</reference>
<evidence type="ECO:0000256" key="4">
    <source>
        <dbReference type="ARBA" id="ARBA00022729"/>
    </source>
</evidence>
<keyword evidence="5" id="KW-0406">Ion transport</keyword>
<dbReference type="SUPFAM" id="SSF53807">
    <property type="entry name" value="Helical backbone' metal receptor"/>
    <property type="match status" value="1"/>
</dbReference>
<dbReference type="RefSeq" id="WP_369601879.1">
    <property type="nucleotide sequence ID" value="NZ_CP154858.1"/>
</dbReference>
<dbReference type="GO" id="GO:0006829">
    <property type="term" value="P:zinc ion transport"/>
    <property type="evidence" value="ECO:0007669"/>
    <property type="project" value="UniProtKB-KW"/>
</dbReference>
<proteinExistence type="inferred from homology"/>
<evidence type="ECO:0000256" key="5">
    <source>
        <dbReference type="ARBA" id="ARBA00022906"/>
    </source>
</evidence>
<dbReference type="Gene3D" id="3.40.50.1980">
    <property type="entry name" value="Nitrogenase molybdenum iron protein domain"/>
    <property type="match status" value="1"/>
</dbReference>
<keyword evidence="5" id="KW-0864">Zinc transport</keyword>
<sequence>MSVHTLIIRTIFLFLMTWSVPGLSKPVKIGVTIHPYRLMVEALAPPADTAVTTTMLIPEQADPHSFMLRPSDLRTLLSVDRIIWSGPHLEPHLARALERMPQEKVLVLTPEDGPTHFWLSPSQTLRQLEILADQLGLPVLPGIKTELEKKEAELAATLLQLKRTHIEVWAFHPFLDALEKDFGFNYHTLTSGDHGLSSDKLRNLESTSANRCLVVEPEWSGLSRKPSLARHFQVIMPVDPLFRQASSLKEIYIQLIDTFRACMKKGG</sequence>
<keyword evidence="3" id="KW-0813">Transport</keyword>
<organism evidence="6">
    <name type="scientific">Thermohahella caldifontis</name>
    <dbReference type="NCBI Taxonomy" id="3142973"/>
    <lineage>
        <taxon>Bacteria</taxon>
        <taxon>Pseudomonadati</taxon>
        <taxon>Pseudomonadota</taxon>
        <taxon>Gammaproteobacteria</taxon>
        <taxon>Oceanospirillales</taxon>
        <taxon>Hahellaceae</taxon>
        <taxon>Thermohahella</taxon>
    </lineage>
</organism>
<name>A0AB39UX37_9GAMM</name>
<evidence type="ECO:0000256" key="3">
    <source>
        <dbReference type="ARBA" id="ARBA00022448"/>
    </source>
</evidence>
<dbReference type="AlphaFoldDB" id="A0AB39UX37"/>
<accession>A0AB39UX37</accession>
<evidence type="ECO:0000256" key="1">
    <source>
        <dbReference type="ARBA" id="ARBA00011028"/>
    </source>
</evidence>
<dbReference type="EMBL" id="CP154858">
    <property type="protein sequence ID" value="XDT72879.1"/>
    <property type="molecule type" value="Genomic_DNA"/>
</dbReference>
<dbReference type="PANTHER" id="PTHR42953">
    <property type="entry name" value="HIGH-AFFINITY ZINC UPTAKE SYSTEM PROTEIN ZNUA-RELATED"/>
    <property type="match status" value="1"/>
</dbReference>
<evidence type="ECO:0000313" key="6">
    <source>
        <dbReference type="EMBL" id="XDT72879.1"/>
    </source>
</evidence>
<keyword evidence="5" id="KW-0862">Zinc</keyword>